<evidence type="ECO:0000313" key="2">
    <source>
        <dbReference type="Proteomes" id="UP001055811"/>
    </source>
</evidence>
<reference evidence="2" key="1">
    <citation type="journal article" date="2022" name="Mol. Ecol. Resour.">
        <title>The genomes of chicory, endive, great burdock and yacon provide insights into Asteraceae palaeo-polyploidization history and plant inulin production.</title>
        <authorList>
            <person name="Fan W."/>
            <person name="Wang S."/>
            <person name="Wang H."/>
            <person name="Wang A."/>
            <person name="Jiang F."/>
            <person name="Liu H."/>
            <person name="Zhao H."/>
            <person name="Xu D."/>
            <person name="Zhang Y."/>
        </authorList>
    </citation>
    <scope>NUCLEOTIDE SEQUENCE [LARGE SCALE GENOMIC DNA]</scope>
    <source>
        <strain evidence="2">cv. Punajuju</strain>
    </source>
</reference>
<dbReference type="Proteomes" id="UP001055811">
    <property type="component" value="Linkage Group LG03"/>
</dbReference>
<gene>
    <name evidence="1" type="ORF">L2E82_19538</name>
</gene>
<accession>A0ACB9FD41</accession>
<organism evidence="1 2">
    <name type="scientific">Cichorium intybus</name>
    <name type="common">Chicory</name>
    <dbReference type="NCBI Taxonomy" id="13427"/>
    <lineage>
        <taxon>Eukaryota</taxon>
        <taxon>Viridiplantae</taxon>
        <taxon>Streptophyta</taxon>
        <taxon>Embryophyta</taxon>
        <taxon>Tracheophyta</taxon>
        <taxon>Spermatophyta</taxon>
        <taxon>Magnoliopsida</taxon>
        <taxon>eudicotyledons</taxon>
        <taxon>Gunneridae</taxon>
        <taxon>Pentapetalae</taxon>
        <taxon>asterids</taxon>
        <taxon>campanulids</taxon>
        <taxon>Asterales</taxon>
        <taxon>Asteraceae</taxon>
        <taxon>Cichorioideae</taxon>
        <taxon>Cichorieae</taxon>
        <taxon>Cichoriinae</taxon>
        <taxon>Cichorium</taxon>
    </lineage>
</organism>
<sequence>METLPHYRNVSSRVSDKFPTSFGISICKKSTAADKFNMKKLEDAYEEKKAESQAKDVELPCEAGVGFKKRKGDEKFSLFTSKIL</sequence>
<name>A0ACB9FD41_CICIN</name>
<dbReference type="EMBL" id="CM042011">
    <property type="protein sequence ID" value="KAI3768708.1"/>
    <property type="molecule type" value="Genomic_DNA"/>
</dbReference>
<comment type="caution">
    <text evidence="1">The sequence shown here is derived from an EMBL/GenBank/DDBJ whole genome shotgun (WGS) entry which is preliminary data.</text>
</comment>
<proteinExistence type="predicted"/>
<keyword evidence="2" id="KW-1185">Reference proteome</keyword>
<evidence type="ECO:0000313" key="1">
    <source>
        <dbReference type="EMBL" id="KAI3768708.1"/>
    </source>
</evidence>
<reference evidence="1 2" key="2">
    <citation type="journal article" date="2022" name="Mol. Ecol. Resour.">
        <title>The genomes of chicory, endive, great burdock and yacon provide insights into Asteraceae paleo-polyploidization history and plant inulin production.</title>
        <authorList>
            <person name="Fan W."/>
            <person name="Wang S."/>
            <person name="Wang H."/>
            <person name="Wang A."/>
            <person name="Jiang F."/>
            <person name="Liu H."/>
            <person name="Zhao H."/>
            <person name="Xu D."/>
            <person name="Zhang Y."/>
        </authorList>
    </citation>
    <scope>NUCLEOTIDE SEQUENCE [LARGE SCALE GENOMIC DNA]</scope>
    <source>
        <strain evidence="2">cv. Punajuju</strain>
        <tissue evidence="1">Leaves</tissue>
    </source>
</reference>
<protein>
    <submittedName>
        <fullName evidence="1">Uncharacterized protein</fullName>
    </submittedName>
</protein>